<dbReference type="InterPro" id="IPR003439">
    <property type="entry name" value="ABC_transporter-like_ATP-bd"/>
</dbReference>
<dbReference type="Gene3D" id="3.40.50.300">
    <property type="entry name" value="P-loop containing nucleotide triphosphate hydrolases"/>
    <property type="match status" value="1"/>
</dbReference>
<feature type="domain" description="ABC transporter" evidence="4">
    <location>
        <begin position="2"/>
        <end position="201"/>
    </location>
</feature>
<keyword evidence="3 5" id="KW-0067">ATP-binding</keyword>
<protein>
    <submittedName>
        <fullName evidence="5">ATP-binding cassette domain-containing protein</fullName>
    </submittedName>
</protein>
<keyword evidence="1" id="KW-0813">Transport</keyword>
<reference evidence="5 6" key="1">
    <citation type="submission" date="2019-08" db="EMBL/GenBank/DDBJ databases">
        <title>Amphibian skin-associated Pigmentiphaga: genome sequence and occurrence across geography and hosts.</title>
        <authorList>
            <person name="Bletz M.C."/>
            <person name="Bunk B."/>
            <person name="Sproeer C."/>
            <person name="Biwer P."/>
            <person name="Reiter S."/>
            <person name="Rabemananjara F.C.E."/>
            <person name="Schulz S."/>
            <person name="Overmann J."/>
            <person name="Vences M."/>
        </authorList>
    </citation>
    <scope>NUCLEOTIDE SEQUENCE [LARGE SCALE GENOMIC DNA]</scope>
    <source>
        <strain evidence="5 6">Mada1488</strain>
    </source>
</reference>
<dbReference type="GO" id="GO:0005524">
    <property type="term" value="F:ATP binding"/>
    <property type="evidence" value="ECO:0007669"/>
    <property type="project" value="UniProtKB-KW"/>
</dbReference>
<keyword evidence="6" id="KW-1185">Reference proteome</keyword>
<accession>A0A5C0B5W3</accession>
<sequence length="206" mass="22610">MLKFDNLSKRYEDRVLFQGLAYESGIGCIALEDDTGSGKSTLLRILAGEADADEGEIWLGGHSLAQVADEAKAVLAYVPEDYAEYPIETGRAFLEKVAASQRVSLSADTLALADAFGLTPHLDKRFEQMSFGTRKKFFFTATAIGKFSVVLADEPTSGLDGPSRKVLSELFKTLAKDRLVFFTSYDENLVRASEAKMIRFADMKPA</sequence>
<gene>
    <name evidence="5" type="ORF">FXN63_13995</name>
</gene>
<evidence type="ECO:0000313" key="6">
    <source>
        <dbReference type="Proteomes" id="UP000325161"/>
    </source>
</evidence>
<dbReference type="GO" id="GO:0016887">
    <property type="term" value="F:ATP hydrolysis activity"/>
    <property type="evidence" value="ECO:0007669"/>
    <property type="project" value="InterPro"/>
</dbReference>
<dbReference type="KEGG" id="pacr:FXN63_13995"/>
<dbReference type="SUPFAM" id="SSF52540">
    <property type="entry name" value="P-loop containing nucleoside triphosphate hydrolases"/>
    <property type="match status" value="1"/>
</dbReference>
<evidence type="ECO:0000313" key="5">
    <source>
        <dbReference type="EMBL" id="QEI09316.1"/>
    </source>
</evidence>
<name>A0A5C0B5W3_9BURK</name>
<evidence type="ECO:0000259" key="4">
    <source>
        <dbReference type="PROSITE" id="PS50893"/>
    </source>
</evidence>
<dbReference type="Proteomes" id="UP000325161">
    <property type="component" value="Chromosome"/>
</dbReference>
<dbReference type="PROSITE" id="PS50893">
    <property type="entry name" value="ABC_TRANSPORTER_2"/>
    <property type="match status" value="1"/>
</dbReference>
<dbReference type="PANTHER" id="PTHR42939:SF1">
    <property type="entry name" value="ABC TRANSPORTER ATP-BINDING PROTEIN ALBC-RELATED"/>
    <property type="match status" value="1"/>
</dbReference>
<dbReference type="EMBL" id="CP043046">
    <property type="protein sequence ID" value="QEI09316.1"/>
    <property type="molecule type" value="Genomic_DNA"/>
</dbReference>
<dbReference type="Pfam" id="PF00005">
    <property type="entry name" value="ABC_tran"/>
    <property type="match status" value="1"/>
</dbReference>
<evidence type="ECO:0000256" key="3">
    <source>
        <dbReference type="ARBA" id="ARBA00022840"/>
    </source>
</evidence>
<proteinExistence type="predicted"/>
<keyword evidence="2" id="KW-0547">Nucleotide-binding</keyword>
<evidence type="ECO:0000256" key="1">
    <source>
        <dbReference type="ARBA" id="ARBA00022448"/>
    </source>
</evidence>
<evidence type="ECO:0000256" key="2">
    <source>
        <dbReference type="ARBA" id="ARBA00022741"/>
    </source>
</evidence>
<organism evidence="5 6">
    <name type="scientific">Pigmentiphaga aceris</name>
    <dbReference type="NCBI Taxonomy" id="1940612"/>
    <lineage>
        <taxon>Bacteria</taxon>
        <taxon>Pseudomonadati</taxon>
        <taxon>Pseudomonadota</taxon>
        <taxon>Betaproteobacteria</taxon>
        <taxon>Burkholderiales</taxon>
        <taxon>Alcaligenaceae</taxon>
        <taxon>Pigmentiphaga</taxon>
    </lineage>
</organism>
<dbReference type="OrthoDB" id="9087134at2"/>
<dbReference type="InterPro" id="IPR051782">
    <property type="entry name" value="ABC_Transporter_VariousFunc"/>
</dbReference>
<dbReference type="InterPro" id="IPR027417">
    <property type="entry name" value="P-loop_NTPase"/>
</dbReference>
<dbReference type="AlphaFoldDB" id="A0A5C0B5W3"/>
<dbReference type="PANTHER" id="PTHR42939">
    <property type="entry name" value="ABC TRANSPORTER ATP-BINDING PROTEIN ALBC-RELATED"/>
    <property type="match status" value="1"/>
</dbReference>